<evidence type="ECO:0000256" key="2">
    <source>
        <dbReference type="SAM" id="MobiDB-lite"/>
    </source>
</evidence>
<dbReference type="SUPFAM" id="SSF55120">
    <property type="entry name" value="Pseudouridine synthase"/>
    <property type="match status" value="1"/>
</dbReference>
<proteinExistence type="predicted"/>
<keyword evidence="4" id="KW-1185">Reference proteome</keyword>
<evidence type="ECO:0000313" key="4">
    <source>
        <dbReference type="Proteomes" id="UP001158576"/>
    </source>
</evidence>
<dbReference type="Gene3D" id="3.30.70.580">
    <property type="entry name" value="Pseudouridine synthase I, catalytic domain, N-terminal subdomain"/>
    <property type="match status" value="1"/>
</dbReference>
<gene>
    <name evidence="3" type="ORF">OKIOD_LOCUS3733</name>
</gene>
<evidence type="ECO:0000313" key="3">
    <source>
        <dbReference type="EMBL" id="CAG5089322.1"/>
    </source>
</evidence>
<feature type="region of interest" description="Disordered" evidence="2">
    <location>
        <begin position="1"/>
        <end position="47"/>
    </location>
</feature>
<sequence length="162" mass="18318">MPVKCFWQPDEKSDEGQAGAVWSPERRGTATQEEETDSKSEKEDDGPSVFRKRKVAFRFSYDGTKYNGLQRSPVPAGKVTIEDVVFDAMLRTKIVDDIGTAEYIAGGRTDKERFNRKITAKTTIYTTTHGSLSQEESKLAEPAIKHTKYSIKNMQLMFIDII</sequence>
<organism evidence="3 4">
    <name type="scientific">Oikopleura dioica</name>
    <name type="common">Tunicate</name>
    <dbReference type="NCBI Taxonomy" id="34765"/>
    <lineage>
        <taxon>Eukaryota</taxon>
        <taxon>Metazoa</taxon>
        <taxon>Chordata</taxon>
        <taxon>Tunicata</taxon>
        <taxon>Appendicularia</taxon>
        <taxon>Copelata</taxon>
        <taxon>Oikopleuridae</taxon>
        <taxon>Oikopleura</taxon>
    </lineage>
</organism>
<reference evidence="3 4" key="1">
    <citation type="submission" date="2021-04" db="EMBL/GenBank/DDBJ databases">
        <authorList>
            <person name="Bliznina A."/>
        </authorList>
    </citation>
    <scope>NUCLEOTIDE SEQUENCE [LARGE SCALE GENOMIC DNA]</scope>
</reference>
<evidence type="ECO:0000256" key="1">
    <source>
        <dbReference type="ARBA" id="ARBA00023235"/>
    </source>
</evidence>
<dbReference type="InterPro" id="IPR001406">
    <property type="entry name" value="PsdUridine_synth_TruA"/>
</dbReference>
<dbReference type="EMBL" id="OU015568">
    <property type="protein sequence ID" value="CAG5089322.1"/>
    <property type="molecule type" value="Genomic_DNA"/>
</dbReference>
<dbReference type="Proteomes" id="UP001158576">
    <property type="component" value="Chromosome PAR"/>
</dbReference>
<dbReference type="InterPro" id="IPR020094">
    <property type="entry name" value="TruA/RsuA/RluB/E/F_N"/>
</dbReference>
<protein>
    <submittedName>
        <fullName evidence="3">Oidioi.mRNA.OKI2018_I69.PAR.g12175.t1.cds</fullName>
    </submittedName>
</protein>
<dbReference type="PANTHER" id="PTHR11142:SF0">
    <property type="entry name" value="TRNA PSEUDOURIDINE SYNTHASE-LIKE 1"/>
    <property type="match status" value="1"/>
</dbReference>
<name>A0ABN7RYX9_OIKDI</name>
<dbReference type="PANTHER" id="PTHR11142">
    <property type="entry name" value="PSEUDOURIDYLATE SYNTHASE"/>
    <property type="match status" value="1"/>
</dbReference>
<keyword evidence="1" id="KW-0413">Isomerase</keyword>
<dbReference type="InterPro" id="IPR020103">
    <property type="entry name" value="PsdUridine_synth_cat_dom_sf"/>
</dbReference>
<accession>A0ABN7RYX9</accession>